<dbReference type="PATRIC" id="fig|1121865.3.peg.923"/>
<dbReference type="InterPro" id="IPR017871">
    <property type="entry name" value="ABC_transporter-like_CS"/>
</dbReference>
<organism evidence="5 6">
    <name type="scientific">Enterococcus columbae DSM 7374 = ATCC 51263</name>
    <dbReference type="NCBI Taxonomy" id="1121865"/>
    <lineage>
        <taxon>Bacteria</taxon>
        <taxon>Bacillati</taxon>
        <taxon>Bacillota</taxon>
        <taxon>Bacilli</taxon>
        <taxon>Lactobacillales</taxon>
        <taxon>Enterococcaceae</taxon>
        <taxon>Enterococcus</taxon>
    </lineage>
</organism>
<proteinExistence type="predicted"/>
<dbReference type="InterPro" id="IPR027417">
    <property type="entry name" value="P-loop_NTPase"/>
</dbReference>
<feature type="domain" description="ABC transporter" evidence="4">
    <location>
        <begin position="2"/>
        <end position="232"/>
    </location>
</feature>
<dbReference type="SUPFAM" id="SSF52540">
    <property type="entry name" value="P-loop containing nucleoside triphosphate hydrolases"/>
    <property type="match status" value="1"/>
</dbReference>
<dbReference type="PROSITE" id="PS50893">
    <property type="entry name" value="ABC_TRANSPORTER_2"/>
    <property type="match status" value="1"/>
</dbReference>
<keyword evidence="1" id="KW-0813">Transport</keyword>
<evidence type="ECO:0000313" key="6">
    <source>
        <dbReference type="Proteomes" id="UP000014113"/>
    </source>
</evidence>
<dbReference type="CDD" id="cd03230">
    <property type="entry name" value="ABC_DR_subfamily_A"/>
    <property type="match status" value="1"/>
</dbReference>
<dbReference type="GO" id="GO:0005524">
    <property type="term" value="F:ATP binding"/>
    <property type="evidence" value="ECO:0007669"/>
    <property type="project" value="UniProtKB-KW"/>
</dbReference>
<evidence type="ECO:0000256" key="2">
    <source>
        <dbReference type="ARBA" id="ARBA00022741"/>
    </source>
</evidence>
<dbReference type="PROSITE" id="PS00211">
    <property type="entry name" value="ABC_TRANSPORTER_1"/>
    <property type="match status" value="1"/>
</dbReference>
<dbReference type="InterPro" id="IPR003593">
    <property type="entry name" value="AAA+_ATPase"/>
</dbReference>
<dbReference type="STRING" id="1121865.OMW_00936"/>
<dbReference type="InterPro" id="IPR003439">
    <property type="entry name" value="ABC_transporter-like_ATP-bd"/>
</dbReference>
<gene>
    <name evidence="5" type="ORF">I568_00271</name>
</gene>
<dbReference type="RefSeq" id="WP_016183097.1">
    <property type="nucleotide sequence ID" value="NZ_JXKI01000023.1"/>
</dbReference>
<comment type="caution">
    <text evidence="5">The sequence shown here is derived from an EMBL/GenBank/DDBJ whole genome shotgun (WGS) entry which is preliminary data.</text>
</comment>
<dbReference type="Pfam" id="PF00005">
    <property type="entry name" value="ABC_tran"/>
    <property type="match status" value="1"/>
</dbReference>
<dbReference type="GO" id="GO:0016887">
    <property type="term" value="F:ATP hydrolysis activity"/>
    <property type="evidence" value="ECO:0007669"/>
    <property type="project" value="InterPro"/>
</dbReference>
<dbReference type="EMBL" id="ASWJ01000002">
    <property type="protein sequence ID" value="EOW87606.1"/>
    <property type="molecule type" value="Genomic_DNA"/>
</dbReference>
<dbReference type="Proteomes" id="UP000014113">
    <property type="component" value="Unassembled WGS sequence"/>
</dbReference>
<keyword evidence="3" id="KW-0067">ATP-binding</keyword>
<evidence type="ECO:0000256" key="1">
    <source>
        <dbReference type="ARBA" id="ARBA00022448"/>
    </source>
</evidence>
<evidence type="ECO:0000256" key="3">
    <source>
        <dbReference type="ARBA" id="ARBA00022840"/>
    </source>
</evidence>
<dbReference type="OrthoDB" id="9804819at2"/>
<dbReference type="SMART" id="SM00382">
    <property type="entry name" value="AAA"/>
    <property type="match status" value="1"/>
</dbReference>
<dbReference type="PANTHER" id="PTHR42939">
    <property type="entry name" value="ABC TRANSPORTER ATP-BINDING PROTEIN ALBC-RELATED"/>
    <property type="match status" value="1"/>
</dbReference>
<reference evidence="5 6" key="1">
    <citation type="submission" date="2013-03" db="EMBL/GenBank/DDBJ databases">
        <title>The Genome Sequence of Enterococcus columbae ATCC_51263 (PacBio/Illumina hybrid assembly).</title>
        <authorList>
            <consortium name="The Broad Institute Genomics Platform"/>
            <consortium name="The Broad Institute Genome Sequencing Center for Infectious Disease"/>
            <person name="Earl A."/>
            <person name="Russ C."/>
            <person name="Gilmore M."/>
            <person name="Surin D."/>
            <person name="Walker B."/>
            <person name="Young S."/>
            <person name="Zeng Q."/>
            <person name="Gargeya S."/>
            <person name="Fitzgerald M."/>
            <person name="Haas B."/>
            <person name="Abouelleil A."/>
            <person name="Allen A.W."/>
            <person name="Alvarado L."/>
            <person name="Arachchi H.M."/>
            <person name="Berlin A.M."/>
            <person name="Chapman S.B."/>
            <person name="Gainer-Dewar J."/>
            <person name="Goldberg J."/>
            <person name="Griggs A."/>
            <person name="Gujja S."/>
            <person name="Hansen M."/>
            <person name="Howarth C."/>
            <person name="Imamovic A."/>
            <person name="Ireland A."/>
            <person name="Larimer J."/>
            <person name="McCowan C."/>
            <person name="Murphy C."/>
            <person name="Pearson M."/>
            <person name="Poon T.W."/>
            <person name="Priest M."/>
            <person name="Roberts A."/>
            <person name="Saif S."/>
            <person name="Shea T."/>
            <person name="Sisk P."/>
            <person name="Sykes S."/>
            <person name="Wortman J."/>
            <person name="Nusbaum C."/>
            <person name="Birren B."/>
        </authorList>
    </citation>
    <scope>NUCLEOTIDE SEQUENCE [LARGE SCALE GENOMIC DNA]</scope>
    <source>
        <strain evidence="5 6">ATCC 51263</strain>
    </source>
</reference>
<keyword evidence="2" id="KW-0547">Nucleotide-binding</keyword>
<dbReference type="eggNOG" id="COG1131">
    <property type="taxonomic scope" value="Bacteria"/>
</dbReference>
<name>S1P5G1_9ENTE</name>
<accession>S1P5G1</accession>
<dbReference type="Gene3D" id="3.40.50.300">
    <property type="entry name" value="P-loop containing nucleotide triphosphate hydrolases"/>
    <property type="match status" value="1"/>
</dbReference>
<sequence>MIEIIQADKFYDKKQALKEVNLTIKDGIVFGLLGHNGAGKSTLIKSLVSAHNLTKGKIKVDGLDLAEHRQAIKQKIGYVPDSPDLFLQLTAMEYWRLMMDIYGVSLEQAMPRMQEYLKIFAMVDDQNTLLSSMSHGMRQKVILIGALTLDPEIWILDEPLTGLDPQSAFELKELIKKHVASGNTVIFSTHILAIAQEVCDELAILKKGEVIYTGSVENLLATQPGKSLETIYLSLTGEEQQVGELDE</sequence>
<evidence type="ECO:0000259" key="4">
    <source>
        <dbReference type="PROSITE" id="PS50893"/>
    </source>
</evidence>
<protein>
    <recommendedName>
        <fullName evidence="4">ABC transporter domain-containing protein</fullName>
    </recommendedName>
</protein>
<keyword evidence="6" id="KW-1185">Reference proteome</keyword>
<dbReference type="InterPro" id="IPR051782">
    <property type="entry name" value="ABC_Transporter_VariousFunc"/>
</dbReference>
<dbReference type="PANTHER" id="PTHR42939:SF1">
    <property type="entry name" value="ABC TRANSPORTER ATP-BINDING PROTEIN ALBC-RELATED"/>
    <property type="match status" value="1"/>
</dbReference>
<dbReference type="AlphaFoldDB" id="S1P5G1"/>
<evidence type="ECO:0000313" key="5">
    <source>
        <dbReference type="EMBL" id="EOW87606.1"/>
    </source>
</evidence>